<sequence length="142" mass="14871">MGCICITYKVLSIISGPVGMIHPAIGGALGIGINLSGALDKRGNSSSGMISNEDAESGTVWMYDQNWYICGDVVPYQVTPATDIQPKVSIVGGAVGTNIEYSYGNHVQSLNVTTSIPPRDSASGSVGENHSNARNDHQHPPN</sequence>
<dbReference type="AlphaFoldDB" id="A0A5J4U462"/>
<reference evidence="2 3" key="1">
    <citation type="submission" date="2019-03" db="EMBL/GenBank/DDBJ databases">
        <title>Single cell metagenomics reveals metabolic interactions within the superorganism composed of flagellate Streblomastix strix and complex community of Bacteroidetes bacteria on its surface.</title>
        <authorList>
            <person name="Treitli S.C."/>
            <person name="Kolisko M."/>
            <person name="Husnik F."/>
            <person name="Keeling P."/>
            <person name="Hampl V."/>
        </authorList>
    </citation>
    <scope>NUCLEOTIDE SEQUENCE [LARGE SCALE GENOMIC DNA]</scope>
    <source>
        <strain evidence="2">ST1C</strain>
    </source>
</reference>
<evidence type="ECO:0000313" key="3">
    <source>
        <dbReference type="Proteomes" id="UP000324800"/>
    </source>
</evidence>
<organism evidence="2 3">
    <name type="scientific">Streblomastix strix</name>
    <dbReference type="NCBI Taxonomy" id="222440"/>
    <lineage>
        <taxon>Eukaryota</taxon>
        <taxon>Metamonada</taxon>
        <taxon>Preaxostyla</taxon>
        <taxon>Oxymonadida</taxon>
        <taxon>Streblomastigidae</taxon>
        <taxon>Streblomastix</taxon>
    </lineage>
</organism>
<feature type="non-terminal residue" evidence="2">
    <location>
        <position position="142"/>
    </location>
</feature>
<name>A0A5J4U462_9EUKA</name>
<comment type="caution">
    <text evidence="2">The sequence shown here is derived from an EMBL/GenBank/DDBJ whole genome shotgun (WGS) entry which is preliminary data.</text>
</comment>
<protein>
    <submittedName>
        <fullName evidence="2">Uncharacterized protein</fullName>
    </submittedName>
</protein>
<evidence type="ECO:0000256" key="1">
    <source>
        <dbReference type="SAM" id="MobiDB-lite"/>
    </source>
</evidence>
<gene>
    <name evidence="2" type="ORF">EZS28_039543</name>
</gene>
<feature type="compositionally biased region" description="Basic and acidic residues" evidence="1">
    <location>
        <begin position="131"/>
        <end position="142"/>
    </location>
</feature>
<dbReference type="Proteomes" id="UP000324800">
    <property type="component" value="Unassembled WGS sequence"/>
</dbReference>
<dbReference type="EMBL" id="SNRW01021046">
    <property type="protein sequence ID" value="KAA6364930.1"/>
    <property type="molecule type" value="Genomic_DNA"/>
</dbReference>
<feature type="compositionally biased region" description="Polar residues" evidence="1">
    <location>
        <begin position="112"/>
        <end position="130"/>
    </location>
</feature>
<accession>A0A5J4U462</accession>
<proteinExistence type="predicted"/>
<evidence type="ECO:0000313" key="2">
    <source>
        <dbReference type="EMBL" id="KAA6364930.1"/>
    </source>
</evidence>
<feature type="region of interest" description="Disordered" evidence="1">
    <location>
        <begin position="112"/>
        <end position="142"/>
    </location>
</feature>